<dbReference type="EMBL" id="NTLY01000002">
    <property type="protein sequence ID" value="PBJ88576.1"/>
    <property type="molecule type" value="Genomic_DNA"/>
</dbReference>
<reference evidence="1 2" key="1">
    <citation type="journal article" date="2017" name="Clin. Infect. Dis.">
        <title>Increased Risk for Meningococcal Disease among Men who have Sex with Men in the United States, 2012-2015.</title>
        <authorList>
            <person name="Folaranmi T.A."/>
            <person name="Kretz C.B."/>
            <person name="Kamiya H."/>
            <person name="MacNeil J.R."/>
            <person name="Whaley M.J."/>
            <person name="Blain A."/>
            <person name="Antwi M."/>
            <person name="Dorsinville M."/>
            <person name="Pacilli M."/>
            <person name="Smith S."/>
            <person name="Civen R."/>
            <person name="Ngo V."/>
            <person name="Winter K."/>
            <person name="Harriman K."/>
            <person name="Wang X."/>
            <person name="Bowen V.B."/>
            <person name="Patel M."/>
            <person name="Martin S."/>
            <person name="Misegades L."/>
            <person name="Meyer S.A."/>
        </authorList>
    </citation>
    <scope>NUCLEOTIDE SEQUENCE [LARGE SCALE GENOMIC DNA]</scope>
    <source>
        <strain evidence="1 2">M26503</strain>
    </source>
</reference>
<organism evidence="1 2">
    <name type="scientific">Neisseria meningitidis</name>
    <dbReference type="NCBI Taxonomy" id="487"/>
    <lineage>
        <taxon>Bacteria</taxon>
        <taxon>Pseudomonadati</taxon>
        <taxon>Pseudomonadota</taxon>
        <taxon>Betaproteobacteria</taxon>
        <taxon>Neisseriales</taxon>
        <taxon>Neisseriaceae</taxon>
        <taxon>Neisseria</taxon>
    </lineage>
</organism>
<gene>
    <name evidence="1" type="ORF">CNQ34_12885</name>
</gene>
<dbReference type="Proteomes" id="UP000217930">
    <property type="component" value="Unassembled WGS sequence"/>
</dbReference>
<evidence type="ECO:0000313" key="1">
    <source>
        <dbReference type="EMBL" id="PBJ88576.1"/>
    </source>
</evidence>
<evidence type="ECO:0000313" key="2">
    <source>
        <dbReference type="Proteomes" id="UP000217930"/>
    </source>
</evidence>
<protein>
    <recommendedName>
        <fullName evidence="3">Secreted protein</fullName>
    </recommendedName>
</protein>
<accession>A0AB36RU57</accession>
<proteinExistence type="predicted"/>
<comment type="caution">
    <text evidence="1">The sequence shown here is derived from an EMBL/GenBank/DDBJ whole genome shotgun (WGS) entry which is preliminary data.</text>
</comment>
<dbReference type="AlphaFoldDB" id="A0AB36RU57"/>
<evidence type="ECO:0008006" key="3">
    <source>
        <dbReference type="Google" id="ProtNLM"/>
    </source>
</evidence>
<name>A0AB36RU57_NEIME</name>
<sequence>MVGTLNRCRLKGFCFTTVWFVRAGRVFSQPAGMRLMPYGHPAAPFSDGIYSGLTKIRTRRRSCRQYK</sequence>